<evidence type="ECO:0000259" key="2">
    <source>
        <dbReference type="Pfam" id="PF22985"/>
    </source>
</evidence>
<sequence>SVVVKGLERNIGSLYEARRLLLGLDSTEVSIMTKNVSEVSVMTKTPVDHLVANNGITGYWINVLMQQLRLTETGAVPAPDATIGSLSGKPRPVPPPGLAVSSEDGRIGIKGV</sequence>
<feature type="non-terminal residue" evidence="3">
    <location>
        <position position="1"/>
    </location>
</feature>
<organism evidence="3 4">
    <name type="scientific">Cirrhinus mrigala</name>
    <name type="common">Mrigala</name>
    <dbReference type="NCBI Taxonomy" id="683832"/>
    <lineage>
        <taxon>Eukaryota</taxon>
        <taxon>Metazoa</taxon>
        <taxon>Chordata</taxon>
        <taxon>Craniata</taxon>
        <taxon>Vertebrata</taxon>
        <taxon>Euteleostomi</taxon>
        <taxon>Actinopterygii</taxon>
        <taxon>Neopterygii</taxon>
        <taxon>Teleostei</taxon>
        <taxon>Ostariophysi</taxon>
        <taxon>Cypriniformes</taxon>
        <taxon>Cyprinidae</taxon>
        <taxon>Labeoninae</taxon>
        <taxon>Labeonini</taxon>
        <taxon>Cirrhinus</taxon>
    </lineage>
</organism>
<accession>A0ABD0PV97</accession>
<dbReference type="InterPro" id="IPR054727">
    <property type="entry name" value="BICC1_KH"/>
</dbReference>
<gene>
    <name evidence="3" type="ORF">M9458_028866</name>
</gene>
<feature type="region of interest" description="Disordered" evidence="1">
    <location>
        <begin position="81"/>
        <end position="112"/>
    </location>
</feature>
<protein>
    <recommendedName>
        <fullName evidence="2">Protein bicaudal C homolog 1 KH-like domain-containing protein</fullName>
    </recommendedName>
</protein>
<evidence type="ECO:0000256" key="1">
    <source>
        <dbReference type="SAM" id="MobiDB-lite"/>
    </source>
</evidence>
<comment type="caution">
    <text evidence="3">The sequence shown here is derived from an EMBL/GenBank/DDBJ whole genome shotgun (WGS) entry which is preliminary data.</text>
</comment>
<evidence type="ECO:0000313" key="4">
    <source>
        <dbReference type="Proteomes" id="UP001529510"/>
    </source>
</evidence>
<feature type="domain" description="Protein bicaudal C homolog 1 KH-like" evidence="2">
    <location>
        <begin position="1"/>
        <end position="28"/>
    </location>
</feature>
<keyword evidence="4" id="KW-1185">Reference proteome</keyword>
<feature type="non-terminal residue" evidence="3">
    <location>
        <position position="112"/>
    </location>
</feature>
<feature type="compositionally biased region" description="Basic and acidic residues" evidence="1">
    <location>
        <begin position="103"/>
        <end position="112"/>
    </location>
</feature>
<dbReference type="Proteomes" id="UP001529510">
    <property type="component" value="Unassembled WGS sequence"/>
</dbReference>
<proteinExistence type="predicted"/>
<dbReference type="AlphaFoldDB" id="A0ABD0PV97"/>
<reference evidence="3 4" key="1">
    <citation type="submission" date="2024-05" db="EMBL/GenBank/DDBJ databases">
        <title>Genome sequencing and assembly of Indian major carp, Cirrhinus mrigala (Hamilton, 1822).</title>
        <authorList>
            <person name="Mohindra V."/>
            <person name="Chowdhury L.M."/>
            <person name="Lal K."/>
            <person name="Jena J.K."/>
        </authorList>
    </citation>
    <scope>NUCLEOTIDE SEQUENCE [LARGE SCALE GENOMIC DNA]</scope>
    <source>
        <strain evidence="3">CM1030</strain>
        <tissue evidence="3">Blood</tissue>
    </source>
</reference>
<dbReference type="Pfam" id="PF22985">
    <property type="entry name" value="KH_BICC1"/>
    <property type="match status" value="1"/>
</dbReference>
<evidence type="ECO:0000313" key="3">
    <source>
        <dbReference type="EMBL" id="KAL0176536.1"/>
    </source>
</evidence>
<name>A0ABD0PV97_CIRMR</name>
<dbReference type="EMBL" id="JAMKFB020000014">
    <property type="protein sequence ID" value="KAL0176536.1"/>
    <property type="molecule type" value="Genomic_DNA"/>
</dbReference>